<dbReference type="Proteomes" id="UP000188637">
    <property type="component" value="Unassembled WGS sequence"/>
</dbReference>
<reference evidence="1" key="1">
    <citation type="submission" date="2016-08" db="EMBL/GenBank/DDBJ databases">
        <authorList>
            <person name="Ngugi D.K."/>
            <person name="Miyake S."/>
            <person name="Stingl U."/>
        </authorList>
    </citation>
    <scope>NUCLEOTIDE SEQUENCE</scope>
    <source>
        <strain evidence="1">SCG-D08WGA-EpuloA1</strain>
    </source>
</reference>
<accession>A0ACC8XJH9</accession>
<proteinExistence type="predicted"/>
<sequence length="201" mass="21993">MAAPSANSSGKPSPTIAKRVFEDLNGKIDGIIDGGKCDIGIESTVVDVATLTILRPGFITESMLQEVVPEIKSTSIFEQDKPRSPGMKYTHYSPNAQVQIVQGENSIETIKTLIKQDLSQNKRIGVLATDETLHNFKNVTALSVGSQHNLEEIASSFFEILRRFDDLGVDKIYSLSFSQKGIGEAIMNRLEKSAGYNIINC</sequence>
<comment type="caution">
    <text evidence="1">The sequence shown here is derived from an EMBL/GenBank/DDBJ whole genome shotgun (WGS) entry which is preliminary data.</text>
</comment>
<gene>
    <name evidence="1" type="ORF">AN640_03290</name>
</gene>
<organism evidence="1 2">
    <name type="scientific">Candidatus Epulonipiscium fishelsonii</name>
    <dbReference type="NCBI Taxonomy" id="77094"/>
    <lineage>
        <taxon>Bacteria</taxon>
        <taxon>Bacillati</taxon>
        <taxon>Bacillota</taxon>
        <taxon>Clostridia</taxon>
        <taxon>Lachnospirales</taxon>
        <taxon>Lachnospiraceae</taxon>
        <taxon>Candidatus Epulonipiscium</taxon>
    </lineage>
</organism>
<protein>
    <submittedName>
        <fullName evidence="1">Uncharacterized protein</fullName>
    </submittedName>
</protein>
<dbReference type="EMBL" id="LJHD01000008">
    <property type="protein sequence ID" value="ONI46517.1"/>
    <property type="molecule type" value="Genomic_DNA"/>
</dbReference>
<name>A0ACC8XJH9_9FIRM</name>
<evidence type="ECO:0000313" key="2">
    <source>
        <dbReference type="Proteomes" id="UP000188637"/>
    </source>
</evidence>
<keyword evidence="2" id="KW-1185">Reference proteome</keyword>
<evidence type="ECO:0000313" key="1">
    <source>
        <dbReference type="EMBL" id="ONI46517.1"/>
    </source>
</evidence>